<feature type="transmembrane region" description="Helical" evidence="2">
    <location>
        <begin position="635"/>
        <end position="656"/>
    </location>
</feature>
<feature type="transmembrane region" description="Helical" evidence="2">
    <location>
        <begin position="302"/>
        <end position="320"/>
    </location>
</feature>
<gene>
    <name evidence="4" type="ORF">LDAN0321_LOCUS18933</name>
</gene>
<dbReference type="GO" id="GO:0005227">
    <property type="term" value="F:calcium-activated cation channel activity"/>
    <property type="evidence" value="ECO:0007669"/>
    <property type="project" value="InterPro"/>
</dbReference>
<feature type="transmembrane region" description="Helical" evidence="2">
    <location>
        <begin position="856"/>
        <end position="877"/>
    </location>
</feature>
<accession>A0A7S2PN30</accession>
<protein>
    <recommendedName>
        <fullName evidence="3">CSC1/OSCA1-like cytosolic domain-containing protein</fullName>
    </recommendedName>
</protein>
<dbReference type="PANTHER" id="PTHR13018">
    <property type="entry name" value="PROBABLE MEMBRANE PROTEIN DUF221-RELATED"/>
    <property type="match status" value="1"/>
</dbReference>
<evidence type="ECO:0000313" key="4">
    <source>
        <dbReference type="EMBL" id="CAD9607905.1"/>
    </source>
</evidence>
<dbReference type="EMBL" id="HBGY01030459">
    <property type="protein sequence ID" value="CAD9607905.1"/>
    <property type="molecule type" value="Transcribed_RNA"/>
</dbReference>
<feature type="compositionally biased region" description="Basic and acidic residues" evidence="1">
    <location>
        <begin position="91"/>
        <end position="108"/>
    </location>
</feature>
<evidence type="ECO:0000256" key="2">
    <source>
        <dbReference type="SAM" id="Phobius"/>
    </source>
</evidence>
<keyword evidence="2" id="KW-0812">Transmembrane</keyword>
<dbReference type="PANTHER" id="PTHR13018:SF5">
    <property type="entry name" value="RE44586P"/>
    <property type="match status" value="1"/>
</dbReference>
<dbReference type="InterPro" id="IPR027815">
    <property type="entry name" value="CSC1/OSCA1-like_cyt"/>
</dbReference>
<name>A0A7S2PN30_9STRA</name>
<keyword evidence="2" id="KW-1133">Transmembrane helix</keyword>
<dbReference type="Pfam" id="PF14703">
    <property type="entry name" value="PHM7_cyt"/>
    <property type="match status" value="1"/>
</dbReference>
<proteinExistence type="predicted"/>
<dbReference type="GO" id="GO:0005886">
    <property type="term" value="C:plasma membrane"/>
    <property type="evidence" value="ECO:0007669"/>
    <property type="project" value="TreeGrafter"/>
</dbReference>
<feature type="transmembrane region" description="Helical" evidence="2">
    <location>
        <begin position="698"/>
        <end position="726"/>
    </location>
</feature>
<evidence type="ECO:0000256" key="1">
    <source>
        <dbReference type="SAM" id="MobiDB-lite"/>
    </source>
</evidence>
<evidence type="ECO:0000259" key="3">
    <source>
        <dbReference type="Pfam" id="PF14703"/>
    </source>
</evidence>
<feature type="transmembrane region" description="Helical" evidence="2">
    <location>
        <begin position="566"/>
        <end position="584"/>
    </location>
</feature>
<keyword evidence="2" id="KW-0472">Membrane</keyword>
<feature type="transmembrane region" description="Helical" evidence="2">
    <location>
        <begin position="747"/>
        <end position="770"/>
    </location>
</feature>
<dbReference type="InterPro" id="IPR045122">
    <property type="entry name" value="Csc1-like"/>
</dbReference>
<organism evidence="4">
    <name type="scientific">Leptocylindrus danicus</name>
    <dbReference type="NCBI Taxonomy" id="163516"/>
    <lineage>
        <taxon>Eukaryota</taxon>
        <taxon>Sar</taxon>
        <taxon>Stramenopiles</taxon>
        <taxon>Ochrophyta</taxon>
        <taxon>Bacillariophyta</taxon>
        <taxon>Coscinodiscophyceae</taxon>
        <taxon>Chaetocerotophycidae</taxon>
        <taxon>Leptocylindrales</taxon>
        <taxon>Leptocylindraceae</taxon>
        <taxon>Leptocylindrus</taxon>
    </lineage>
</organism>
<dbReference type="AlphaFoldDB" id="A0A7S2PN30"/>
<feature type="region of interest" description="Disordered" evidence="1">
    <location>
        <begin position="90"/>
        <end position="113"/>
    </location>
</feature>
<feature type="transmembrane region" description="Helical" evidence="2">
    <location>
        <begin position="201"/>
        <end position="220"/>
    </location>
</feature>
<reference evidence="4" key="1">
    <citation type="submission" date="2021-01" db="EMBL/GenBank/DDBJ databases">
        <authorList>
            <person name="Corre E."/>
            <person name="Pelletier E."/>
            <person name="Niang G."/>
            <person name="Scheremetjew M."/>
            <person name="Finn R."/>
            <person name="Kale V."/>
            <person name="Holt S."/>
            <person name="Cochrane G."/>
            <person name="Meng A."/>
            <person name="Brown T."/>
            <person name="Cohen L."/>
        </authorList>
    </citation>
    <scope>NUCLEOTIDE SEQUENCE</scope>
    <source>
        <strain evidence="4">B650</strain>
    </source>
</reference>
<feature type="domain" description="CSC1/OSCA1-like cytosolic" evidence="3">
    <location>
        <begin position="336"/>
        <end position="526"/>
    </location>
</feature>
<feature type="compositionally biased region" description="Basic residues" evidence="1">
    <location>
        <begin position="984"/>
        <end position="1002"/>
    </location>
</feature>
<feature type="transmembrane region" description="Helical" evidence="2">
    <location>
        <begin position="541"/>
        <end position="560"/>
    </location>
</feature>
<feature type="region of interest" description="Disordered" evidence="1">
    <location>
        <begin position="978"/>
        <end position="1002"/>
    </location>
</feature>
<sequence>MWQRFSQNRKSEVDVEVDENGIIIDEADDDDEEDLSEMLSNYEFEASTEHQPTRFEDLIFEDDDHEITYGRRIARYLTEHGYTWYNPRAANDPDHCGNEHQEETKNGEEGNIDNTLTQSERNLLVEKRGPSLDSAWAYFEHIALPRKLCGNAQYGENVNSYKADPGETMLATELYSYWTTPEDQLGDFGIGIGIYFLSMRIFSCICFIAGLLYIPLIHYYRSDDYSKGPHPNRDSWVLRGSAICTHTMWVPCPTCVEDKDKFDQNRLAIGILETDGDDDGNEVYFALRNLCGGNNWEQGLNHLGVTLFMCVSIFVLSWLLHKGELKFDEDNLTASDFSIRVTDPPEDATDPDEWEQYFSEHFGARVVYCTIAMNNEKLIDALAKRRTIAQAIIHILPADLKGEKNAILDDDEELETVAASLVAESPPTPFWKKCLQPLGLFQDAVMLKDKFEEINGEIEELLKVKYKATNVFVTFEYENEQRTVLSSLSVGKLWSFFNVAGKCDFPFRGVHVLHAEEAAEPEAVRWIHGLDSTLVRRVSQFLVTIIPLVGLLFFCGYIVAKVREQSVFWSGMMISIFNSIIPIAVRAINGLEIHDNEGYAQASLYFKITIFRWANTALLTTFLAEFTDTVSDEALINSLLAVFIAEIFTSPLIQLLDPVNHLKRHLKAPRAMNQIAMNNCFTGTFYNIAERYTNMTKIIFLCSWYGVIFPAGYFFGALSLVVQYYADKFCLLKTWHVQPRIGDEISVLGRLYFFPVVLVVMSVVGSYYWAGFPFDNLCSDNMESTIAVGTYMLQFKNETSSTFNWTSLDEGNEAIYDYKYCNQYFLGEFPAIGTEYERASADNGWMSDDQYTMSKYYGWGSIAVLVLVLLHYLQFIVKLGRSLFYGSWTDSGEKDSGERYSDQGSISCFVPQKKHRSFEYPLIACDIDLIEKKHISWSDPVKPYSTYSLVRDAKHVQKLAKEQGREVDESNIVFAPIKHWPPSNKKKKKKSKSKKKLKAVVE</sequence>